<protein>
    <submittedName>
        <fullName evidence="1">HP</fullName>
    </submittedName>
</protein>
<organism evidence="1">
    <name type="scientific">Avocado betaflexivirus 1</name>
    <dbReference type="NCBI Taxonomy" id="2794401"/>
    <lineage>
        <taxon>Viruses</taxon>
        <taxon>Riboviria</taxon>
        <taxon>Orthornavirae</taxon>
        <taxon>Kitrinoviricota</taxon>
        <taxon>Alsuviricetes</taxon>
        <taxon>Tymovirales</taxon>
        <taxon>Betaflexiviridae</taxon>
    </lineage>
</organism>
<proteinExistence type="predicted"/>
<sequence>MLKWVLLSLKINSEVGSLSTAPEPTKAPSLLTKALKGDTSRPFWSDYSRHFGMIHNQLSSLFSYIPGRYEIDKAAVQLRLAEALEEGKMAVNRSRDEKRRFNIEIYRNTIILDSLLGPTMRHEKNVRYSHRTKRIYSEVKLYTFYFCQEVVKKNFPSAYALTGDFREGPVIDEFGCVHAHQFQYLESESSEPVLKRGVVRVGSPIHAVLAASEQYAVVGGSYYDPPQDPDGPIGPRYYPYGSTEVPEVTGKWVQQLLKEKEGKETRDMFGVS</sequence>
<reference evidence="1" key="1">
    <citation type="submission" date="2020-11" db="EMBL/GenBank/DDBJ databases">
        <authorList>
            <person name="Bejerman N."/>
        </authorList>
    </citation>
    <scope>NUCLEOTIDE SEQUENCE</scope>
    <source>
        <strain evidence="1">Avo</strain>
    </source>
</reference>
<dbReference type="EMBL" id="MW328739">
    <property type="protein sequence ID" value="QQG34612.1"/>
    <property type="molecule type" value="Genomic_RNA"/>
</dbReference>
<accession>A0A7T5QZ77</accession>
<name>A0A7T5QZ77_9VIRU</name>
<evidence type="ECO:0000313" key="1">
    <source>
        <dbReference type="EMBL" id="QQG34612.1"/>
    </source>
</evidence>